<keyword evidence="1" id="KW-0812">Transmembrane</keyword>
<evidence type="ECO:0000313" key="3">
    <source>
        <dbReference type="Proteomes" id="UP000016648"/>
    </source>
</evidence>
<dbReference type="AlphaFoldDB" id="U2NKT8"/>
<organism evidence="2 3">
    <name type="scientific">Segatella baroniae F0067</name>
    <dbReference type="NCBI Taxonomy" id="1115809"/>
    <lineage>
        <taxon>Bacteria</taxon>
        <taxon>Pseudomonadati</taxon>
        <taxon>Bacteroidota</taxon>
        <taxon>Bacteroidia</taxon>
        <taxon>Bacteroidales</taxon>
        <taxon>Prevotellaceae</taxon>
        <taxon>Segatella</taxon>
    </lineage>
</organism>
<keyword evidence="1" id="KW-0472">Membrane</keyword>
<feature type="transmembrane region" description="Helical" evidence="1">
    <location>
        <begin position="40"/>
        <end position="63"/>
    </location>
</feature>
<accession>U2NKT8</accession>
<proteinExistence type="predicted"/>
<dbReference type="PATRIC" id="fig|1115809.3.peg.1870"/>
<evidence type="ECO:0000313" key="2">
    <source>
        <dbReference type="EMBL" id="ERK38715.1"/>
    </source>
</evidence>
<dbReference type="InterPro" id="IPR009937">
    <property type="entry name" value="Phage_holin_3_6"/>
</dbReference>
<protein>
    <submittedName>
        <fullName evidence="2">PF07332 family protein</fullName>
    </submittedName>
</protein>
<keyword evidence="3" id="KW-1185">Reference proteome</keyword>
<dbReference type="Proteomes" id="UP000016648">
    <property type="component" value="Unassembled WGS sequence"/>
</dbReference>
<name>U2NKT8_9BACT</name>
<comment type="caution">
    <text evidence="2">The sequence shown here is derived from an EMBL/GenBank/DDBJ whole genome shotgun (WGS) entry which is preliminary data.</text>
</comment>
<sequence>MFSNDQNIETIGQLIETLRHYIGLQSEFVKLDVVEKIVRLLTAVLMMGILSLLLILVIIFLSLSAVHALSAIMGLPCAFLAIAGCYLAVFVLFIIFRRQWIEKPLVRLLAGILMQK</sequence>
<dbReference type="RefSeq" id="WP_021590161.1">
    <property type="nucleotide sequence ID" value="NZ_AWEY01000033.1"/>
</dbReference>
<feature type="transmembrane region" description="Helical" evidence="1">
    <location>
        <begin position="69"/>
        <end position="96"/>
    </location>
</feature>
<dbReference type="Pfam" id="PF07332">
    <property type="entry name" value="Phage_holin_3_6"/>
    <property type="match status" value="1"/>
</dbReference>
<gene>
    <name evidence="2" type="ORF">HMPREF9135_1525</name>
</gene>
<reference evidence="2 3" key="1">
    <citation type="submission" date="2013-08" db="EMBL/GenBank/DDBJ databases">
        <authorList>
            <person name="Durkin A.S."/>
            <person name="Haft D.R."/>
            <person name="McCorrison J."/>
            <person name="Torralba M."/>
            <person name="Gillis M."/>
            <person name="Haft D.H."/>
            <person name="Methe B."/>
            <person name="Sutton G."/>
            <person name="Nelson K.E."/>
        </authorList>
    </citation>
    <scope>NUCLEOTIDE SEQUENCE [LARGE SCALE GENOMIC DNA]</scope>
    <source>
        <strain evidence="2 3">F0067</strain>
    </source>
</reference>
<keyword evidence="1" id="KW-1133">Transmembrane helix</keyword>
<evidence type="ECO:0000256" key="1">
    <source>
        <dbReference type="SAM" id="Phobius"/>
    </source>
</evidence>
<dbReference type="EMBL" id="AWEY01000033">
    <property type="protein sequence ID" value="ERK38715.1"/>
    <property type="molecule type" value="Genomic_DNA"/>
</dbReference>